<dbReference type="Gene3D" id="2.60.120.10">
    <property type="entry name" value="Jelly Rolls"/>
    <property type="match status" value="1"/>
</dbReference>
<evidence type="ECO:0000256" key="6">
    <source>
        <dbReference type="PIRSR" id="PIRSR600888-3"/>
    </source>
</evidence>
<comment type="subunit">
    <text evidence="7">Homodimer.</text>
</comment>
<protein>
    <recommendedName>
        <fullName evidence="4 7">dTDP-4-dehydrorhamnose 3,5-epimerase</fullName>
        <ecNumber evidence="3 7">5.1.3.13</ecNumber>
    </recommendedName>
    <alternativeName>
        <fullName evidence="7">Thymidine diphospho-4-keto-rhamnose 3,5-epimerase</fullName>
    </alternativeName>
</protein>
<dbReference type="CDD" id="cd00438">
    <property type="entry name" value="cupin_RmlC"/>
    <property type="match status" value="1"/>
</dbReference>
<comment type="function">
    <text evidence="2 7">Catalyzes the epimerization of the C3' and C5'positions of dTDP-6-deoxy-D-xylo-4-hexulose, forming dTDP-6-deoxy-L-lyxo-4-hexulose.</text>
</comment>
<evidence type="ECO:0000256" key="4">
    <source>
        <dbReference type="ARBA" id="ARBA00019595"/>
    </source>
</evidence>
<dbReference type="InterPro" id="IPR014710">
    <property type="entry name" value="RmlC-like_jellyroll"/>
</dbReference>
<dbReference type="OrthoDB" id="9800680at2"/>
<comment type="caution">
    <text evidence="8">The sequence shown here is derived from an EMBL/GenBank/DDBJ whole genome shotgun (WGS) entry which is preliminary data.</text>
</comment>
<dbReference type="Proteomes" id="UP000294614">
    <property type="component" value="Unassembled WGS sequence"/>
</dbReference>
<evidence type="ECO:0000256" key="2">
    <source>
        <dbReference type="ARBA" id="ARBA00001997"/>
    </source>
</evidence>
<sequence length="182" mass="20620">MPFIFNRLDIEGVVLIEPKVFSDERGFFTETYKRSDFAAAGLDFEFIQDNHSKSVKGVLRGLHYQLSPFAQGKLVRCIQGEILDVAVDIRKDSPTFGKWSAEKLSADNKRMLYIPVGFAHGFLVLSDTAEIVYKVHGGEYAPQYDRGIMWNDPELAIDWGVADVIVSDKDTKHPLFRDAEVF</sequence>
<gene>
    <name evidence="8" type="ORF">C8D98_0863</name>
</gene>
<dbReference type="PANTHER" id="PTHR21047:SF2">
    <property type="entry name" value="THYMIDINE DIPHOSPHO-4-KETO-RHAMNOSE 3,5-EPIMERASE"/>
    <property type="match status" value="1"/>
</dbReference>
<evidence type="ECO:0000256" key="1">
    <source>
        <dbReference type="ARBA" id="ARBA00001298"/>
    </source>
</evidence>
<evidence type="ECO:0000313" key="8">
    <source>
        <dbReference type="EMBL" id="TCK62338.1"/>
    </source>
</evidence>
<dbReference type="NCBIfam" id="TIGR01221">
    <property type="entry name" value="rmlC"/>
    <property type="match status" value="1"/>
</dbReference>
<dbReference type="InterPro" id="IPR011051">
    <property type="entry name" value="RmlC_Cupin_sf"/>
</dbReference>
<dbReference type="PANTHER" id="PTHR21047">
    <property type="entry name" value="DTDP-6-DEOXY-D-GLUCOSE-3,5 EPIMERASE"/>
    <property type="match status" value="1"/>
</dbReference>
<feature type="site" description="Participates in a stacking interaction with the thymidine ring of dTDP-4-oxo-6-deoxyglucose" evidence="6">
    <location>
        <position position="140"/>
    </location>
</feature>
<organism evidence="8 9">
    <name type="scientific">Seleniivibrio woodruffii</name>
    <dbReference type="NCBI Taxonomy" id="1078050"/>
    <lineage>
        <taxon>Bacteria</taxon>
        <taxon>Pseudomonadati</taxon>
        <taxon>Deferribacterota</taxon>
        <taxon>Deferribacteres</taxon>
        <taxon>Deferribacterales</taxon>
        <taxon>Geovibrionaceae</taxon>
        <taxon>Seleniivibrio</taxon>
    </lineage>
</organism>
<keyword evidence="7" id="KW-0413">Isomerase</keyword>
<evidence type="ECO:0000256" key="3">
    <source>
        <dbReference type="ARBA" id="ARBA00012098"/>
    </source>
</evidence>
<evidence type="ECO:0000256" key="5">
    <source>
        <dbReference type="PIRSR" id="PIRSR600888-1"/>
    </source>
</evidence>
<dbReference type="RefSeq" id="WP_132872326.1">
    <property type="nucleotide sequence ID" value="NZ_JAJUHT010000004.1"/>
</dbReference>
<dbReference type="UniPathway" id="UPA00124"/>
<feature type="active site" description="Proton acceptor" evidence="5">
    <location>
        <position position="63"/>
    </location>
</feature>
<accession>A0A4R1KCK7</accession>
<dbReference type="GO" id="GO:0008830">
    <property type="term" value="F:dTDP-4-dehydrorhamnose 3,5-epimerase activity"/>
    <property type="evidence" value="ECO:0007669"/>
    <property type="project" value="UniProtKB-UniRule"/>
</dbReference>
<dbReference type="GO" id="GO:0005829">
    <property type="term" value="C:cytosol"/>
    <property type="evidence" value="ECO:0007669"/>
    <property type="project" value="TreeGrafter"/>
</dbReference>
<name>A0A4R1KCK7_9BACT</name>
<proteinExistence type="inferred from homology"/>
<comment type="pathway">
    <text evidence="7">Carbohydrate biosynthesis; dTDP-L-rhamnose biosynthesis.</text>
</comment>
<keyword evidence="9" id="KW-1185">Reference proteome</keyword>
<evidence type="ECO:0000313" key="9">
    <source>
        <dbReference type="Proteomes" id="UP000294614"/>
    </source>
</evidence>
<feature type="active site" description="Proton donor" evidence="5">
    <location>
        <position position="133"/>
    </location>
</feature>
<dbReference type="EMBL" id="SMGG01000003">
    <property type="protein sequence ID" value="TCK62338.1"/>
    <property type="molecule type" value="Genomic_DNA"/>
</dbReference>
<reference evidence="8 9" key="1">
    <citation type="submission" date="2019-03" db="EMBL/GenBank/DDBJ databases">
        <title>Genomic Encyclopedia of Type Strains, Phase IV (KMG-IV): sequencing the most valuable type-strain genomes for metagenomic binning, comparative biology and taxonomic classification.</title>
        <authorList>
            <person name="Goeker M."/>
        </authorList>
    </citation>
    <scope>NUCLEOTIDE SEQUENCE [LARGE SCALE GENOMIC DNA]</scope>
    <source>
        <strain evidence="8 9">DSM 24984</strain>
    </source>
</reference>
<dbReference type="Pfam" id="PF00908">
    <property type="entry name" value="dTDP_sugar_isom"/>
    <property type="match status" value="1"/>
</dbReference>
<dbReference type="GO" id="GO:0019305">
    <property type="term" value="P:dTDP-rhamnose biosynthetic process"/>
    <property type="evidence" value="ECO:0007669"/>
    <property type="project" value="UniProtKB-UniRule"/>
</dbReference>
<dbReference type="AlphaFoldDB" id="A0A4R1KCK7"/>
<dbReference type="EC" id="5.1.3.13" evidence="3 7"/>
<evidence type="ECO:0000256" key="7">
    <source>
        <dbReference type="RuleBase" id="RU364069"/>
    </source>
</evidence>
<comment type="similarity">
    <text evidence="7">Belongs to the dTDP-4-dehydrorhamnose 3,5-epimerase family.</text>
</comment>
<dbReference type="SUPFAM" id="SSF51182">
    <property type="entry name" value="RmlC-like cupins"/>
    <property type="match status" value="1"/>
</dbReference>
<comment type="catalytic activity">
    <reaction evidence="1 7">
        <text>dTDP-4-dehydro-6-deoxy-alpha-D-glucose = dTDP-4-dehydro-beta-L-rhamnose</text>
        <dbReference type="Rhea" id="RHEA:16969"/>
        <dbReference type="ChEBI" id="CHEBI:57649"/>
        <dbReference type="ChEBI" id="CHEBI:62830"/>
        <dbReference type="EC" id="5.1.3.13"/>
    </reaction>
</comment>
<dbReference type="GO" id="GO:0000271">
    <property type="term" value="P:polysaccharide biosynthetic process"/>
    <property type="evidence" value="ECO:0007669"/>
    <property type="project" value="TreeGrafter"/>
</dbReference>
<dbReference type="InterPro" id="IPR000888">
    <property type="entry name" value="RmlC-like"/>
</dbReference>